<dbReference type="InterPro" id="IPR036097">
    <property type="entry name" value="HisK_dim/P_sf"/>
</dbReference>
<dbReference type="PROSITE" id="PS50112">
    <property type="entry name" value="PAS"/>
    <property type="match status" value="1"/>
</dbReference>
<dbReference type="SMART" id="SM00086">
    <property type="entry name" value="PAC"/>
    <property type="match status" value="1"/>
</dbReference>
<dbReference type="EMBL" id="CT573072">
    <property type="protein sequence ID" value="CAJ72142.1"/>
    <property type="molecule type" value="Genomic_DNA"/>
</dbReference>
<evidence type="ECO:0000256" key="1">
    <source>
        <dbReference type="ARBA" id="ARBA00000085"/>
    </source>
</evidence>
<gene>
    <name evidence="12" type="primary">zraS</name>
    <name evidence="12" type="ORF">kustd1397</name>
</gene>
<proteinExistence type="predicted"/>
<dbReference type="Pfam" id="PF02518">
    <property type="entry name" value="HATPase_c"/>
    <property type="match status" value="1"/>
</dbReference>
<dbReference type="PANTHER" id="PTHR43065:SF10">
    <property type="entry name" value="PEROXIDE STRESS-ACTIVATED HISTIDINE KINASE MAK3"/>
    <property type="match status" value="1"/>
</dbReference>
<keyword evidence="7" id="KW-0067">ATP-binding</keyword>
<dbReference type="NCBIfam" id="TIGR00229">
    <property type="entry name" value="sensory_box"/>
    <property type="match status" value="1"/>
</dbReference>
<dbReference type="PROSITE" id="PS50109">
    <property type="entry name" value="HIS_KIN"/>
    <property type="match status" value="1"/>
</dbReference>
<evidence type="ECO:0000256" key="6">
    <source>
        <dbReference type="ARBA" id="ARBA00022777"/>
    </source>
</evidence>
<dbReference type="InterPro" id="IPR036890">
    <property type="entry name" value="HATPase_C_sf"/>
</dbReference>
<reference evidence="12" key="1">
    <citation type="journal article" date="2006" name="Nature">
        <title>Deciphering the evolution and metabolism of an anammox bacterium from a community genome.</title>
        <authorList>
            <person name="Strous M."/>
            <person name="Pelletier E."/>
            <person name="Mangenot S."/>
            <person name="Rattei T."/>
            <person name="Lehner A."/>
            <person name="Taylor M.W."/>
            <person name="Horn M."/>
            <person name="Daims H."/>
            <person name="Bartol-Mavel D."/>
            <person name="Wincker P."/>
            <person name="Barbe V."/>
            <person name="Fonknechten N."/>
            <person name="Vallenet D."/>
            <person name="Segurens B."/>
            <person name="Schenowitz-Truong C."/>
            <person name="Medigue C."/>
            <person name="Collingro A."/>
            <person name="Snel B."/>
            <person name="Dutilh B.E."/>
            <person name="OpDenCamp H.J.M."/>
            <person name="vanDerDrift C."/>
            <person name="Cirpus I."/>
            <person name="vanDePas-Schoonen K.T."/>
            <person name="Harhangi H.R."/>
            <person name="vanNiftrik L."/>
            <person name="Schmid M."/>
            <person name="Keltjens J."/>
            <person name="vanDeVossenberg J."/>
            <person name="Kartal B."/>
            <person name="Meier H."/>
            <person name="Frishman D."/>
            <person name="Huynen M.A."/>
            <person name="Mewes H."/>
            <person name="Weissenbach J."/>
            <person name="Jetten M.S.M."/>
            <person name="Wagner M."/>
            <person name="LePaslier D."/>
        </authorList>
    </citation>
    <scope>NUCLEOTIDE SEQUENCE</scope>
</reference>
<dbReference type="GO" id="GO:0000155">
    <property type="term" value="F:phosphorelay sensor kinase activity"/>
    <property type="evidence" value="ECO:0007669"/>
    <property type="project" value="InterPro"/>
</dbReference>
<evidence type="ECO:0000259" key="9">
    <source>
        <dbReference type="PROSITE" id="PS50109"/>
    </source>
</evidence>
<feature type="domain" description="PAS" evidence="10">
    <location>
        <begin position="7"/>
        <end position="52"/>
    </location>
</feature>
<dbReference type="InterPro" id="IPR003594">
    <property type="entry name" value="HATPase_dom"/>
</dbReference>
<dbReference type="InterPro" id="IPR001610">
    <property type="entry name" value="PAC"/>
</dbReference>
<organism evidence="12">
    <name type="scientific">Kuenenia stuttgartiensis</name>
    <dbReference type="NCBI Taxonomy" id="174633"/>
    <lineage>
        <taxon>Bacteria</taxon>
        <taxon>Pseudomonadati</taxon>
        <taxon>Planctomycetota</taxon>
        <taxon>Candidatus Brocadiia</taxon>
        <taxon>Candidatus Brocadiales</taxon>
        <taxon>Candidatus Brocadiaceae</taxon>
        <taxon>Candidatus Kuenenia</taxon>
    </lineage>
</organism>
<protein>
    <recommendedName>
        <fullName evidence="2">histidine kinase</fullName>
        <ecNumber evidence="2">2.7.13.3</ecNumber>
    </recommendedName>
</protein>
<dbReference type="GO" id="GO:0005524">
    <property type="term" value="F:ATP binding"/>
    <property type="evidence" value="ECO:0007669"/>
    <property type="project" value="UniProtKB-KW"/>
</dbReference>
<dbReference type="SUPFAM" id="SSF55785">
    <property type="entry name" value="PYP-like sensor domain (PAS domain)"/>
    <property type="match status" value="1"/>
</dbReference>
<dbReference type="SMART" id="SM00387">
    <property type="entry name" value="HATPase_c"/>
    <property type="match status" value="1"/>
</dbReference>
<dbReference type="PROSITE" id="PS50113">
    <property type="entry name" value="PAC"/>
    <property type="match status" value="1"/>
</dbReference>
<dbReference type="Gene3D" id="3.30.450.20">
    <property type="entry name" value="PAS domain"/>
    <property type="match status" value="1"/>
</dbReference>
<dbReference type="InterPro" id="IPR003661">
    <property type="entry name" value="HisK_dim/P_dom"/>
</dbReference>
<dbReference type="AlphaFoldDB" id="Q1PYI4"/>
<dbReference type="Gene3D" id="1.10.287.130">
    <property type="match status" value="1"/>
</dbReference>
<comment type="catalytic activity">
    <reaction evidence="1">
        <text>ATP + protein L-histidine = ADP + protein N-phospho-L-histidine.</text>
        <dbReference type="EC" id="2.7.13.3"/>
    </reaction>
</comment>
<evidence type="ECO:0000256" key="7">
    <source>
        <dbReference type="ARBA" id="ARBA00022840"/>
    </source>
</evidence>
<dbReference type="SUPFAM" id="SSF55874">
    <property type="entry name" value="ATPase domain of HSP90 chaperone/DNA topoisomerase II/histidine kinase"/>
    <property type="match status" value="1"/>
</dbReference>
<dbReference type="InterPro" id="IPR004358">
    <property type="entry name" value="Sig_transdc_His_kin-like_C"/>
</dbReference>
<dbReference type="InterPro" id="IPR005467">
    <property type="entry name" value="His_kinase_dom"/>
</dbReference>
<keyword evidence="8" id="KW-0902">Two-component regulatory system</keyword>
<reference evidence="12" key="2">
    <citation type="submission" date="2006-01" db="EMBL/GenBank/DDBJ databases">
        <authorList>
            <person name="Genoscope"/>
        </authorList>
    </citation>
    <scope>NUCLEOTIDE SEQUENCE</scope>
</reference>
<evidence type="ECO:0000259" key="11">
    <source>
        <dbReference type="PROSITE" id="PS50113"/>
    </source>
</evidence>
<accession>Q1PYI4</accession>
<dbReference type="PRINTS" id="PR00344">
    <property type="entry name" value="BCTRLSENSOR"/>
</dbReference>
<name>Q1PYI4_KUEST</name>
<feature type="domain" description="PAC" evidence="11">
    <location>
        <begin position="86"/>
        <end position="138"/>
    </location>
</feature>
<dbReference type="CDD" id="cd00130">
    <property type="entry name" value="PAS"/>
    <property type="match status" value="1"/>
</dbReference>
<dbReference type="InterPro" id="IPR000014">
    <property type="entry name" value="PAS"/>
</dbReference>
<keyword evidence="3" id="KW-0597">Phosphoprotein</keyword>
<dbReference type="InterPro" id="IPR000700">
    <property type="entry name" value="PAS-assoc_C"/>
</dbReference>
<feature type="domain" description="Histidine kinase" evidence="9">
    <location>
        <begin position="151"/>
        <end position="365"/>
    </location>
</feature>
<keyword evidence="4 12" id="KW-0808">Transferase</keyword>
<dbReference type="EC" id="2.7.13.3" evidence="2"/>
<evidence type="ECO:0000256" key="5">
    <source>
        <dbReference type="ARBA" id="ARBA00022741"/>
    </source>
</evidence>
<dbReference type="Pfam" id="PF13426">
    <property type="entry name" value="PAS_9"/>
    <property type="match status" value="1"/>
</dbReference>
<dbReference type="PANTHER" id="PTHR43065">
    <property type="entry name" value="SENSOR HISTIDINE KINASE"/>
    <property type="match status" value="1"/>
</dbReference>
<dbReference type="CDD" id="cd00082">
    <property type="entry name" value="HisKA"/>
    <property type="match status" value="1"/>
</dbReference>
<evidence type="ECO:0000259" key="10">
    <source>
        <dbReference type="PROSITE" id="PS50112"/>
    </source>
</evidence>
<evidence type="ECO:0000256" key="3">
    <source>
        <dbReference type="ARBA" id="ARBA00022553"/>
    </source>
</evidence>
<dbReference type="InterPro" id="IPR035965">
    <property type="entry name" value="PAS-like_dom_sf"/>
</dbReference>
<dbReference type="Gene3D" id="3.30.565.10">
    <property type="entry name" value="Histidine kinase-like ATPase, C-terminal domain"/>
    <property type="match status" value="1"/>
</dbReference>
<dbReference type="SUPFAM" id="SSF47384">
    <property type="entry name" value="Homodimeric domain of signal transducing histidine kinase"/>
    <property type="match status" value="1"/>
</dbReference>
<evidence type="ECO:0000256" key="4">
    <source>
        <dbReference type="ARBA" id="ARBA00022679"/>
    </source>
</evidence>
<sequence>MGGFSVENYILSQALDHTSRGIMIQDAHRRVVFFNHACEKITKRTKDEVVGKDCGAIFKCHTSTGLCITDKCCPGTEILNGRLSQGSRELLINRGDNSESWIRVNVSPIKDKEGRVTHIISVIEDVSEAKRFSDEVLKSKTLSSLGTLASELAHEIKNPLNAMNLQLLLLKHEINDSYDNGNSPKNELLKIVTIVQNEINRLSSFVEECLQFAKTGKLSRSYASIREMLTDIIALLTPQAQLNGIQLKLDVMENIPAPYIDKDKIKQAILNILINSIEAMPDGGELHVSASGVKDEIVIACQDTGPGIPEEFREKIFDLFYTTKDGGTGIGLSSAQNIIQNHGGMIRMATSDVGSTFFITIPVNQD</sequence>
<evidence type="ECO:0000256" key="2">
    <source>
        <dbReference type="ARBA" id="ARBA00012438"/>
    </source>
</evidence>
<evidence type="ECO:0000313" key="12">
    <source>
        <dbReference type="EMBL" id="CAJ72142.1"/>
    </source>
</evidence>
<keyword evidence="5" id="KW-0547">Nucleotide-binding</keyword>
<dbReference type="Pfam" id="PF00512">
    <property type="entry name" value="HisKA"/>
    <property type="match status" value="1"/>
</dbReference>
<evidence type="ECO:0000256" key="8">
    <source>
        <dbReference type="ARBA" id="ARBA00023012"/>
    </source>
</evidence>
<keyword evidence="6 12" id="KW-0418">Kinase</keyword>